<name>A0A1R3G0D2_9ROSI</name>
<protein>
    <submittedName>
        <fullName evidence="2">DNA helicase</fullName>
    </submittedName>
</protein>
<comment type="caution">
    <text evidence="2">The sequence shown here is derived from an EMBL/GenBank/DDBJ whole genome shotgun (WGS) entry which is preliminary data.</text>
</comment>
<accession>A0A1R3G0D2</accession>
<dbReference type="Proteomes" id="UP000187203">
    <property type="component" value="Unassembled WGS sequence"/>
</dbReference>
<dbReference type="InterPro" id="IPR027417">
    <property type="entry name" value="P-loop_NTPase"/>
</dbReference>
<dbReference type="STRING" id="93759.A0A1R3G0D2"/>
<dbReference type="PANTHER" id="PTHR23274:SF51">
    <property type="entry name" value="OS03G0423850 PROTEIN"/>
    <property type="match status" value="1"/>
</dbReference>
<keyword evidence="2" id="KW-0547">Nucleotide-binding</keyword>
<keyword evidence="3" id="KW-1185">Reference proteome</keyword>
<dbReference type="SUPFAM" id="SSF52540">
    <property type="entry name" value="P-loop containing nucleoside triphosphate hydrolases"/>
    <property type="match status" value="1"/>
</dbReference>
<dbReference type="InterPro" id="IPR012340">
    <property type="entry name" value="NA-bd_OB-fold"/>
</dbReference>
<evidence type="ECO:0000313" key="3">
    <source>
        <dbReference type="Proteomes" id="UP000187203"/>
    </source>
</evidence>
<dbReference type="GO" id="GO:0006260">
    <property type="term" value="P:DNA replication"/>
    <property type="evidence" value="ECO:0007669"/>
    <property type="project" value="TreeGrafter"/>
</dbReference>
<keyword evidence="2" id="KW-0347">Helicase</keyword>
<dbReference type="OrthoDB" id="547928at2759"/>
<feature type="compositionally biased region" description="Basic and acidic residues" evidence="1">
    <location>
        <begin position="177"/>
        <end position="197"/>
    </location>
</feature>
<proteinExistence type="predicted"/>
<gene>
    <name evidence="2" type="ORF">COLO4_37636</name>
</gene>
<evidence type="ECO:0000313" key="2">
    <source>
        <dbReference type="EMBL" id="OMO51527.1"/>
    </source>
</evidence>
<dbReference type="GO" id="GO:0004386">
    <property type="term" value="F:helicase activity"/>
    <property type="evidence" value="ECO:0007669"/>
    <property type="project" value="UniProtKB-KW"/>
</dbReference>
<feature type="region of interest" description="Disordered" evidence="1">
    <location>
        <begin position="175"/>
        <end position="249"/>
    </location>
</feature>
<dbReference type="AlphaFoldDB" id="A0A1R3G0D2"/>
<dbReference type="GO" id="GO:0005657">
    <property type="term" value="C:replication fork"/>
    <property type="evidence" value="ECO:0007669"/>
    <property type="project" value="TreeGrafter"/>
</dbReference>
<dbReference type="EMBL" id="AWUE01024132">
    <property type="protein sequence ID" value="OMO51527.1"/>
    <property type="molecule type" value="Genomic_DNA"/>
</dbReference>
<dbReference type="CDD" id="cd18809">
    <property type="entry name" value="SF1_C_RecD"/>
    <property type="match status" value="1"/>
</dbReference>
<feature type="compositionally biased region" description="Polar residues" evidence="1">
    <location>
        <begin position="224"/>
        <end position="236"/>
    </location>
</feature>
<keyword evidence="2" id="KW-0067">ATP-binding</keyword>
<keyword evidence="2" id="KW-0378">Hydrolase</keyword>
<organism evidence="2 3">
    <name type="scientific">Corchorus olitorius</name>
    <dbReference type="NCBI Taxonomy" id="93759"/>
    <lineage>
        <taxon>Eukaryota</taxon>
        <taxon>Viridiplantae</taxon>
        <taxon>Streptophyta</taxon>
        <taxon>Embryophyta</taxon>
        <taxon>Tracheophyta</taxon>
        <taxon>Spermatophyta</taxon>
        <taxon>Magnoliopsida</taxon>
        <taxon>eudicotyledons</taxon>
        <taxon>Gunneridae</taxon>
        <taxon>Pentapetalae</taxon>
        <taxon>rosids</taxon>
        <taxon>malvids</taxon>
        <taxon>Malvales</taxon>
        <taxon>Malvaceae</taxon>
        <taxon>Grewioideae</taxon>
        <taxon>Apeibeae</taxon>
        <taxon>Corchorus</taxon>
    </lineage>
</organism>
<reference evidence="3" key="1">
    <citation type="submission" date="2013-09" db="EMBL/GenBank/DDBJ databases">
        <title>Corchorus olitorius genome sequencing.</title>
        <authorList>
            <person name="Alam M."/>
            <person name="Haque M.S."/>
            <person name="Islam M.S."/>
            <person name="Emdad E.M."/>
            <person name="Islam M.M."/>
            <person name="Ahmed B."/>
            <person name="Halim A."/>
            <person name="Hossen Q.M.M."/>
            <person name="Hossain M.Z."/>
            <person name="Ahmed R."/>
            <person name="Khan M.M."/>
            <person name="Islam R."/>
            <person name="Rashid M.M."/>
            <person name="Khan S.A."/>
            <person name="Rahman M.S."/>
            <person name="Alam M."/>
            <person name="Yahiya A.S."/>
            <person name="Khan M.S."/>
            <person name="Azam M.S."/>
            <person name="Haque T."/>
            <person name="Lashkar M.Z.H."/>
            <person name="Akhand A.I."/>
            <person name="Morshed G."/>
            <person name="Roy S."/>
            <person name="Uddin K.S."/>
            <person name="Rabeya T."/>
            <person name="Hossain A.S."/>
            <person name="Chowdhury A."/>
            <person name="Snigdha A.R."/>
            <person name="Mortoza M.S."/>
            <person name="Matin S.A."/>
            <person name="Hoque S.M.E."/>
            <person name="Islam M.K."/>
            <person name="Roy D.K."/>
            <person name="Haider R."/>
            <person name="Moosa M.M."/>
            <person name="Elias S.M."/>
            <person name="Hasan A.M."/>
            <person name="Jahan S."/>
            <person name="Shafiuddin M."/>
            <person name="Mahmood N."/>
            <person name="Shommy N.S."/>
        </authorList>
    </citation>
    <scope>NUCLEOTIDE SEQUENCE [LARGE SCALE GENOMIC DNA]</scope>
    <source>
        <strain evidence="3">cv. O-4</strain>
    </source>
</reference>
<sequence>MAFSVNRKQFPLRLSYGMTINKSQGQTLKRVGLYLPRPVFTHGQLYVALSRVTSFEGSRPKKINVKRQESQVNQMIITLRILSGEEIKVTIWGKFCQDLDMDHLMTLNPKPILIVAGTTVKGVPDTSSVKLPPQALRVIGNDYEFIVGLSTQSLKKDDLSFIIYQYKLLESGQPSKQLEKGKGKVESTTEKIQRATVDDLALQTPKPKISDIHEGDIDAPPTDDSPSQQETPTQKSASDEGKPKRVKHR</sequence>
<dbReference type="FunFam" id="3.40.50.300:FF:002884">
    <property type="entry name" value="ATP-dependent DNA helicase"/>
    <property type="match status" value="1"/>
</dbReference>
<dbReference type="Gene3D" id="2.40.50.140">
    <property type="entry name" value="Nucleic acid-binding proteins"/>
    <property type="match status" value="1"/>
</dbReference>
<evidence type="ECO:0000256" key="1">
    <source>
        <dbReference type="SAM" id="MobiDB-lite"/>
    </source>
</evidence>
<dbReference type="PANTHER" id="PTHR23274">
    <property type="entry name" value="DNA HELICASE-RELATED"/>
    <property type="match status" value="1"/>
</dbReference>